<feature type="transmembrane region" description="Helical" evidence="1">
    <location>
        <begin position="215"/>
        <end position="238"/>
    </location>
</feature>
<organism evidence="2 3">
    <name type="scientific">Streptomyces platensis</name>
    <dbReference type="NCBI Taxonomy" id="58346"/>
    <lineage>
        <taxon>Bacteria</taxon>
        <taxon>Bacillati</taxon>
        <taxon>Actinomycetota</taxon>
        <taxon>Actinomycetes</taxon>
        <taxon>Kitasatosporales</taxon>
        <taxon>Streptomycetaceae</taxon>
        <taxon>Streptomyces</taxon>
    </lineage>
</organism>
<dbReference type="PANTHER" id="PTHR41282:SF1">
    <property type="entry name" value="CONSERVED TRANSMEMBRANE PROTEIN-RELATED"/>
    <property type="match status" value="1"/>
</dbReference>
<feature type="transmembrane region" description="Helical" evidence="1">
    <location>
        <begin position="147"/>
        <end position="167"/>
    </location>
</feature>
<keyword evidence="1" id="KW-0812">Transmembrane</keyword>
<name>A0AAE6NPE0_STRPT</name>
<sequence length="279" mass="29703">MRHSPFRQLCCDNTELFTSLDPPGGPVPTTSNPAIRNLLTLDGAVSPAGPVRPGEASPAAVADRPITLDDIVVKTLVVFAVLVASAFLTVFLDVGYLALPALFAALGLGIFLALRPRPGAALALLYAAVEGIVLGEATQLFDALHPGIGTQAVLGTGCVFAGMLAAYRTRKVRISAKVTRWAVGAALGLLVLLVAELVAWWGFGADLGLRDGGVLAFGVSVLMVAAASFFLLLDFEAANRLLRSGASHRWAWYVAFGLTMTLVWLYLELLRLLSYLRWW</sequence>
<gene>
    <name evidence="2" type="ORF">CP981_08195</name>
</gene>
<dbReference type="AlphaFoldDB" id="A0AAE6NPE0"/>
<keyword evidence="1" id="KW-1133">Transmembrane helix</keyword>
<dbReference type="InterPro" id="IPR010539">
    <property type="entry name" value="BaxI_1-like"/>
</dbReference>
<dbReference type="KEGG" id="spla:CP981_08195"/>
<dbReference type="EMBL" id="CP023691">
    <property type="protein sequence ID" value="QEV56699.1"/>
    <property type="molecule type" value="Genomic_DNA"/>
</dbReference>
<feature type="transmembrane region" description="Helical" evidence="1">
    <location>
        <begin position="250"/>
        <end position="267"/>
    </location>
</feature>
<evidence type="ECO:0000313" key="3">
    <source>
        <dbReference type="Proteomes" id="UP000325458"/>
    </source>
</evidence>
<protein>
    <submittedName>
        <fullName evidence="2">Bax inhibitor-1/YccA family protein</fullName>
    </submittedName>
</protein>
<dbReference type="PANTHER" id="PTHR41282">
    <property type="entry name" value="CONSERVED TRANSMEMBRANE PROTEIN-RELATED"/>
    <property type="match status" value="1"/>
</dbReference>
<feature type="transmembrane region" description="Helical" evidence="1">
    <location>
        <begin position="179"/>
        <end position="203"/>
    </location>
</feature>
<keyword evidence="1" id="KW-0472">Membrane</keyword>
<evidence type="ECO:0000313" key="2">
    <source>
        <dbReference type="EMBL" id="QEV56699.1"/>
    </source>
</evidence>
<proteinExistence type="predicted"/>
<feature type="transmembrane region" description="Helical" evidence="1">
    <location>
        <begin position="97"/>
        <end position="114"/>
    </location>
</feature>
<accession>A0AAE6NPE0</accession>
<dbReference type="Proteomes" id="UP000325458">
    <property type="component" value="Chromosome"/>
</dbReference>
<dbReference type="Pfam" id="PF12811">
    <property type="entry name" value="BaxI_1"/>
    <property type="match status" value="1"/>
</dbReference>
<feature type="transmembrane region" description="Helical" evidence="1">
    <location>
        <begin position="121"/>
        <end position="141"/>
    </location>
</feature>
<evidence type="ECO:0000256" key="1">
    <source>
        <dbReference type="SAM" id="Phobius"/>
    </source>
</evidence>
<reference evidence="2 3" key="1">
    <citation type="submission" date="2017-09" db="EMBL/GenBank/DDBJ databases">
        <authorList>
            <person name="Lee N."/>
            <person name="Cho B.-K."/>
        </authorList>
    </citation>
    <scope>NUCLEOTIDE SEQUENCE [LARGE SCALE GENOMIC DNA]</scope>
    <source>
        <strain evidence="2 3">ATCC 23948</strain>
    </source>
</reference>
<feature type="transmembrane region" description="Helical" evidence="1">
    <location>
        <begin position="71"/>
        <end position="91"/>
    </location>
</feature>